<dbReference type="PANTHER" id="PTHR30385">
    <property type="entry name" value="SIGMA FACTOR F FLAGELLAR"/>
    <property type="match status" value="1"/>
</dbReference>
<sequence length="163" mass="18815">MTNFEDILQQYEPMISASIRNLHIYRDHDSFIQAGRVALWQAWNRFDATKGNFTAFAYRSIRGAMLDDMKKESKFDERFTHVDDSSLAYLLENQNHCHAGMADKITDILDILAPAERELIQSLFIEGLTLMECAKNIGISVEGIKKRRHRILFKLRSAFAIDS</sequence>
<feature type="domain" description="RNA polymerase sigma-70 region 4" evidence="6">
    <location>
        <begin position="109"/>
        <end position="156"/>
    </location>
</feature>
<dbReference type="CDD" id="cd06171">
    <property type="entry name" value="Sigma70_r4"/>
    <property type="match status" value="1"/>
</dbReference>
<dbReference type="InterPro" id="IPR014284">
    <property type="entry name" value="RNA_pol_sigma-70_dom"/>
</dbReference>
<evidence type="ECO:0000259" key="5">
    <source>
        <dbReference type="Pfam" id="PF04542"/>
    </source>
</evidence>
<evidence type="ECO:0000256" key="2">
    <source>
        <dbReference type="ARBA" id="ARBA00023082"/>
    </source>
</evidence>
<dbReference type="InterPro" id="IPR007630">
    <property type="entry name" value="RNA_pol_sigma70_r4"/>
</dbReference>
<evidence type="ECO:0000256" key="4">
    <source>
        <dbReference type="ARBA" id="ARBA00023163"/>
    </source>
</evidence>
<dbReference type="InterPro" id="IPR013324">
    <property type="entry name" value="RNA_pol_sigma_r3/r4-like"/>
</dbReference>
<dbReference type="NCBIfam" id="TIGR02937">
    <property type="entry name" value="sigma70-ECF"/>
    <property type="match status" value="1"/>
</dbReference>
<reference evidence="8" key="1">
    <citation type="journal article" date="2019" name="Int. J. Syst. Evol. Microbiol.">
        <title>The Global Catalogue of Microorganisms (GCM) 10K type strain sequencing project: providing services to taxonomists for standard genome sequencing and annotation.</title>
        <authorList>
            <consortium name="The Broad Institute Genomics Platform"/>
            <consortium name="The Broad Institute Genome Sequencing Center for Infectious Disease"/>
            <person name="Wu L."/>
            <person name="Ma J."/>
        </authorList>
    </citation>
    <scope>NUCLEOTIDE SEQUENCE [LARGE SCALE GENOMIC DNA]</scope>
    <source>
        <strain evidence="8">CGMCC 4.1434</strain>
    </source>
</reference>
<keyword evidence="4" id="KW-0804">Transcription</keyword>
<organism evidence="7 8">
    <name type="scientific">Sporosarcina soli</name>
    <dbReference type="NCBI Taxonomy" id="334736"/>
    <lineage>
        <taxon>Bacteria</taxon>
        <taxon>Bacillati</taxon>
        <taxon>Bacillota</taxon>
        <taxon>Bacilli</taxon>
        <taxon>Bacillales</taxon>
        <taxon>Caryophanaceae</taxon>
        <taxon>Sporosarcina</taxon>
    </lineage>
</organism>
<evidence type="ECO:0000313" key="7">
    <source>
        <dbReference type="EMBL" id="MFC5589099.1"/>
    </source>
</evidence>
<name>A0ABW0TI31_9BACL</name>
<evidence type="ECO:0000313" key="8">
    <source>
        <dbReference type="Proteomes" id="UP001596109"/>
    </source>
</evidence>
<accession>A0ABW0TI31</accession>
<evidence type="ECO:0000259" key="6">
    <source>
        <dbReference type="Pfam" id="PF04545"/>
    </source>
</evidence>
<dbReference type="RefSeq" id="WP_381433215.1">
    <property type="nucleotide sequence ID" value="NZ_JBHSNO010000005.1"/>
</dbReference>
<dbReference type="Pfam" id="PF04542">
    <property type="entry name" value="Sigma70_r2"/>
    <property type="match status" value="1"/>
</dbReference>
<dbReference type="SUPFAM" id="SSF88946">
    <property type="entry name" value="Sigma2 domain of RNA polymerase sigma factors"/>
    <property type="match status" value="1"/>
</dbReference>
<dbReference type="InterPro" id="IPR013325">
    <property type="entry name" value="RNA_pol_sigma_r2"/>
</dbReference>
<dbReference type="Gene3D" id="1.10.10.10">
    <property type="entry name" value="Winged helix-like DNA-binding domain superfamily/Winged helix DNA-binding domain"/>
    <property type="match status" value="1"/>
</dbReference>
<proteinExistence type="predicted"/>
<evidence type="ECO:0000256" key="3">
    <source>
        <dbReference type="ARBA" id="ARBA00023125"/>
    </source>
</evidence>
<dbReference type="PANTHER" id="PTHR30385:SF7">
    <property type="entry name" value="RNA POLYMERASE SIGMA FACTOR FLIA"/>
    <property type="match status" value="1"/>
</dbReference>
<dbReference type="Proteomes" id="UP001596109">
    <property type="component" value="Unassembled WGS sequence"/>
</dbReference>
<keyword evidence="1" id="KW-0805">Transcription regulation</keyword>
<dbReference type="SUPFAM" id="SSF88659">
    <property type="entry name" value="Sigma3 and sigma4 domains of RNA polymerase sigma factors"/>
    <property type="match status" value="1"/>
</dbReference>
<dbReference type="InterPro" id="IPR036388">
    <property type="entry name" value="WH-like_DNA-bd_sf"/>
</dbReference>
<feature type="domain" description="RNA polymerase sigma-70 region 2" evidence="5">
    <location>
        <begin position="10"/>
        <end position="74"/>
    </location>
</feature>
<keyword evidence="8" id="KW-1185">Reference proteome</keyword>
<dbReference type="Pfam" id="PF04545">
    <property type="entry name" value="Sigma70_r4"/>
    <property type="match status" value="1"/>
</dbReference>
<keyword evidence="3" id="KW-0238">DNA-binding</keyword>
<gene>
    <name evidence="7" type="ORF">ACFPRA_09385</name>
</gene>
<dbReference type="InterPro" id="IPR007627">
    <property type="entry name" value="RNA_pol_sigma70_r2"/>
</dbReference>
<dbReference type="Gene3D" id="1.10.1740.10">
    <property type="match status" value="1"/>
</dbReference>
<evidence type="ECO:0000256" key="1">
    <source>
        <dbReference type="ARBA" id="ARBA00023015"/>
    </source>
</evidence>
<dbReference type="EMBL" id="JBHSNO010000005">
    <property type="protein sequence ID" value="MFC5589099.1"/>
    <property type="molecule type" value="Genomic_DNA"/>
</dbReference>
<protein>
    <submittedName>
        <fullName evidence="7">Sigma-70 family RNA polymerase sigma factor</fullName>
    </submittedName>
</protein>
<keyword evidence="2" id="KW-0731">Sigma factor</keyword>
<comment type="caution">
    <text evidence="7">The sequence shown here is derived from an EMBL/GenBank/DDBJ whole genome shotgun (WGS) entry which is preliminary data.</text>
</comment>